<dbReference type="GO" id="GO:0004672">
    <property type="term" value="F:protein kinase activity"/>
    <property type="evidence" value="ECO:0007669"/>
    <property type="project" value="InterPro"/>
</dbReference>
<dbReference type="InterPro" id="IPR000719">
    <property type="entry name" value="Prot_kinase_dom"/>
</dbReference>
<gene>
    <name evidence="3" type="ORF">DEA37_0009269</name>
</gene>
<keyword evidence="3" id="KW-0808">Transferase</keyword>
<reference evidence="3 4" key="1">
    <citation type="journal article" date="2019" name="Gigascience">
        <title>Whole-genome sequence of the oriental lung fluke Paragonimus westermani.</title>
        <authorList>
            <person name="Oey H."/>
            <person name="Zakrzewski M."/>
            <person name="Narain K."/>
            <person name="Devi K.R."/>
            <person name="Agatsuma T."/>
            <person name="Nawaratna S."/>
            <person name="Gobert G.N."/>
            <person name="Jones M.K."/>
            <person name="Ragan M.A."/>
            <person name="McManus D.P."/>
            <person name="Krause L."/>
        </authorList>
    </citation>
    <scope>NUCLEOTIDE SEQUENCE [LARGE SCALE GENOMIC DNA]</scope>
    <source>
        <strain evidence="3 4">IND2009</strain>
    </source>
</reference>
<feature type="compositionally biased region" description="Polar residues" evidence="1">
    <location>
        <begin position="1678"/>
        <end position="1690"/>
    </location>
</feature>
<feature type="region of interest" description="Disordered" evidence="1">
    <location>
        <begin position="1650"/>
        <end position="1693"/>
    </location>
</feature>
<protein>
    <submittedName>
        <fullName evidence="3">Serine/threonine-protein kinase ULK4</fullName>
    </submittedName>
</protein>
<organism evidence="3 4">
    <name type="scientific">Paragonimus westermani</name>
    <dbReference type="NCBI Taxonomy" id="34504"/>
    <lineage>
        <taxon>Eukaryota</taxon>
        <taxon>Metazoa</taxon>
        <taxon>Spiralia</taxon>
        <taxon>Lophotrochozoa</taxon>
        <taxon>Platyhelminthes</taxon>
        <taxon>Trematoda</taxon>
        <taxon>Digenea</taxon>
        <taxon>Plagiorchiida</taxon>
        <taxon>Troglotremata</taxon>
        <taxon>Troglotrematidae</taxon>
        <taxon>Paragonimus</taxon>
    </lineage>
</organism>
<evidence type="ECO:0000313" key="4">
    <source>
        <dbReference type="Proteomes" id="UP000324629"/>
    </source>
</evidence>
<feature type="compositionally biased region" description="Polar residues" evidence="1">
    <location>
        <begin position="1866"/>
        <end position="1879"/>
    </location>
</feature>
<dbReference type="Gene3D" id="1.10.510.10">
    <property type="entry name" value="Transferase(Phosphotransferase) domain 1"/>
    <property type="match status" value="1"/>
</dbReference>
<keyword evidence="4" id="KW-1185">Reference proteome</keyword>
<feature type="region of interest" description="Disordered" evidence="1">
    <location>
        <begin position="1406"/>
        <end position="1447"/>
    </location>
</feature>
<dbReference type="PANTHER" id="PTHR46240:SF1">
    <property type="entry name" value="SERINE_THREONINE-PROTEIN KINASE ULK4"/>
    <property type="match status" value="1"/>
</dbReference>
<feature type="compositionally biased region" description="Polar residues" evidence="1">
    <location>
        <begin position="321"/>
        <end position="334"/>
    </location>
</feature>
<dbReference type="Pfam" id="PF00069">
    <property type="entry name" value="Pkinase"/>
    <property type="match status" value="1"/>
</dbReference>
<feature type="region of interest" description="Disordered" evidence="1">
    <location>
        <begin position="321"/>
        <end position="343"/>
    </location>
</feature>
<dbReference type="PROSITE" id="PS50011">
    <property type="entry name" value="PROTEIN_KINASE_DOM"/>
    <property type="match status" value="1"/>
</dbReference>
<dbReference type="SUPFAM" id="SSF48371">
    <property type="entry name" value="ARM repeat"/>
    <property type="match status" value="1"/>
</dbReference>
<feature type="region of interest" description="Disordered" evidence="1">
    <location>
        <begin position="997"/>
        <end position="1025"/>
    </location>
</feature>
<sequence length="2001" mass="217743">MENFVLYDEIGKANEQTIYKARRKGTIKYLAISCAERYRRPLISNHVRFVHVLKHPNILQFHEWYETSNHLWLVMELCTGGSLEQVIKEDKFLPENLIRQFGADIVRGLDYIHSRGVIFNEMRPSRFLLDGNGNVKLFDFSLAHLENECLDEVITRFTDEEEFSHTSNNLDLKSVSAYTSPEVLNTGQSTMASDYWGLGCLLYHMSCGAPPFLGDSIEQFTDNILRSDYAPPKLPGRKLSTDFLSLLNALLIKSPANRISPVQVIKHSFWRDRLQDINSSSSLTEQVLTDGTTTTSLLDKRSVMEDEEINLVNGTKHSLNASEKQSITVPQTNGCKPIDSHKNQETLVDPDKKSDLLSLDTATCGLHAEAANFMLHANTHISPSTTQPIPDLEKLVDESNLTVETKDTWDMNGRMVQSEYHTPNKASDKDGLTSSFYQPRGQSQMDNTQTEATNLHDVLDSKFIPRPVALDTRANLAMIYPWGDDSPSLPHEPKLMLFLWHYLRGSQTESVNTNQRPSIGSVSCASVSWTPRPLNDYTRWCRAPPPARIEGLTQTLNESKLRSITATQLEKHLGDVLALFQSAANDPHETGASCRQLRTPSTTIRSSVRQSRSSLLAYLIWLMASTTVNVGRVTLNDGTTLTNRPDFYKLLGVTIIPGLLAELVAQLRASVSASIDFRVGLCQLGSLLAHRMATIAFQQCLDDATENLCAISWKPVISSLPNYLTVLIDILREPFSRTGARLRQVALFAVGEILTCSICLLNKAIKRAKATGVKGSIVEIQASQWQTVVHHLLRCLSTSSGTTTMPAPGIDVPSTLSGLDSDNPNKAHTVANDSSPSNEQPVFRVTEMHVRLSAARSLDAFVTSILGCRLYDLSVTGSLSVTATACINAITTAEVVSRVWTDGLLDANAGNKATLATQRTSLHQEISLSCASALAGIIRINPGLFTSGLIDRVGTAAFTILLEPPAGGLACQQTNLVARLLSVAATGLLTPLASRLPKTNLPKSNRQAGPQVLSRQTSSTTVGAGTPAACRRMLSEQRFMVAVFRHLKSPHAMLRSKAYLLCCGILSTCPKESFPVAFDAQLPSYLERDLKATRSLQTRYSDLQSMSTMTISTTDTSGSASMVYLAACTLHFADLLVTHLIPLICQQLLISLGCISGSAQPRTSGTSSVRKPSRPNSLNQASSASSLNTVVSVPNLTAARTWLPAFSCLPSLLSTCTTVRVQLILPENTEKPSEFCLLVFLGKLLDLWASVDPISSAAAVAGVHQPGNVESQLLAITLTITEDLSQHPESVEARRRDFICLVLPGLARLAVAPRARPETRAICVKIVAKLAEVLLGESDYSASTHSLADLDQPHSNRVRRLSFAPESSLSALAERPLSADVELLLKELDHLEPATRERAISVTEMSQKMPADSMTQSHHGFTQSPAQGPEGSSIKRSGVGHRSARRLEKRSMVGTIGAALQAPTPDTLVSLFEVVNKLMIPYADRLIHCPEVTAPTAFIRLINLLLNAVPPTDVCNQPAATFHCPNAEGDCLPASAPEPSHALAARTLVVSLVGHGLDVAIVRLLASQLLSPVEWDGNVSKSGTVGMRVHGSVASALCLSLFHTITLLLRWPEEAKPSHLIIELRLLELIVIACLELGELLFPSCSKDGNEQPVVRGPENPASPRMAKKTVRKHSPPKINSRSPPSTVSANLAGRKPPISRLHVASKNLHSPLLAGLGAMNALLAHVANVVRIALAARATNTPEGDKTAMAAEEILIASRPPAALAGLLARLIGLWRPRGISEGDSFCTPQTSVTENHVQSEILIEDEINLQLCEASITALTNFASLYGGEYSRSALTPSAAASISLGLLRLAEEDRKSQEERCASSCSNRSTRLPNSSTDDRALDSNKKVYQARRRMRLLLRIIRRLISSDTVCRSRLAAEALERGVTNLYTTLHFLLQKTQRNADASTAKLLREIIDYISPADRFELNSNTVNGLGPIRSDHAKATNTSTSRLGSTAVA</sequence>
<dbReference type="EMBL" id="QNGE01000284">
    <property type="protein sequence ID" value="KAA3681084.1"/>
    <property type="molecule type" value="Genomic_DNA"/>
</dbReference>
<dbReference type="Proteomes" id="UP000324629">
    <property type="component" value="Unassembled WGS sequence"/>
</dbReference>
<feature type="region of interest" description="Disordered" evidence="1">
    <location>
        <begin position="1861"/>
        <end position="1885"/>
    </location>
</feature>
<comment type="caution">
    <text evidence="3">The sequence shown here is derived from an EMBL/GenBank/DDBJ whole genome shotgun (WGS) entry which is preliminary data.</text>
</comment>
<feature type="region of interest" description="Disordered" evidence="1">
    <location>
        <begin position="1980"/>
        <end position="2001"/>
    </location>
</feature>
<dbReference type="InterPro" id="IPR056981">
    <property type="entry name" value="HEAT_ULK4_RUNKEL"/>
</dbReference>
<dbReference type="Pfam" id="PF23606">
    <property type="entry name" value="HEAT_ULK4"/>
    <property type="match status" value="1"/>
</dbReference>
<feature type="compositionally biased region" description="Polar residues" evidence="1">
    <location>
        <begin position="1987"/>
        <end position="2001"/>
    </location>
</feature>
<dbReference type="InterPro" id="IPR045906">
    <property type="entry name" value="ULK4"/>
</dbReference>
<name>A0A5J4NZW5_9TREM</name>
<dbReference type="GO" id="GO:0005524">
    <property type="term" value="F:ATP binding"/>
    <property type="evidence" value="ECO:0007669"/>
    <property type="project" value="InterPro"/>
</dbReference>
<accession>A0A5J4NZW5</accession>
<feature type="region of interest" description="Disordered" evidence="1">
    <location>
        <begin position="420"/>
        <end position="444"/>
    </location>
</feature>
<evidence type="ECO:0000313" key="3">
    <source>
        <dbReference type="EMBL" id="KAA3681084.1"/>
    </source>
</evidence>
<feature type="region of interest" description="Disordered" evidence="1">
    <location>
        <begin position="1159"/>
        <end position="1182"/>
    </location>
</feature>
<feature type="compositionally biased region" description="Polar residues" evidence="1">
    <location>
        <begin position="1413"/>
        <end position="1426"/>
    </location>
</feature>
<feature type="compositionally biased region" description="Basic residues" evidence="1">
    <location>
        <begin position="1666"/>
        <end position="1676"/>
    </location>
</feature>
<evidence type="ECO:0000259" key="2">
    <source>
        <dbReference type="PROSITE" id="PS50011"/>
    </source>
</evidence>
<feature type="compositionally biased region" description="Polar residues" evidence="1">
    <location>
        <begin position="1001"/>
        <end position="1023"/>
    </location>
</feature>
<dbReference type="SUPFAM" id="SSF56112">
    <property type="entry name" value="Protein kinase-like (PK-like)"/>
    <property type="match status" value="1"/>
</dbReference>
<feature type="compositionally biased region" description="Polar residues" evidence="1">
    <location>
        <begin position="432"/>
        <end position="444"/>
    </location>
</feature>
<proteinExistence type="predicted"/>
<evidence type="ECO:0000256" key="1">
    <source>
        <dbReference type="SAM" id="MobiDB-lite"/>
    </source>
</evidence>
<dbReference type="PANTHER" id="PTHR46240">
    <property type="entry name" value="SER/THR PROTEIN KINASE ULK4"/>
    <property type="match status" value="1"/>
</dbReference>
<dbReference type="InterPro" id="IPR011009">
    <property type="entry name" value="Kinase-like_dom_sf"/>
</dbReference>
<keyword evidence="3" id="KW-0418">Kinase</keyword>
<feature type="compositionally biased region" description="Polar residues" evidence="1">
    <location>
        <begin position="1159"/>
        <end position="1170"/>
    </location>
</feature>
<dbReference type="InterPro" id="IPR016024">
    <property type="entry name" value="ARM-type_fold"/>
</dbReference>
<feature type="domain" description="Protein kinase" evidence="2">
    <location>
        <begin position="4"/>
        <end position="270"/>
    </location>
</feature>